<evidence type="ECO:0000313" key="5">
    <source>
        <dbReference type="Proteomes" id="UP001225873"/>
    </source>
</evidence>
<name>A0ABT7ZJM8_9BACL</name>
<sequence>MITTYSNFALMTTIHSGSNTRAMIPDLLNGLGAKRVVLFSDQGLKDAGIVDKVAEIFRLTQNGTGTQLVGIFTDIQQDAGSESVNRAIQYAREMAADSLLAVGGGSVLDTVKGIKFALHHGLTDIKKAIPGGLAHYTWPEAQFIPIPHIAVPTTAGTGSEVSPIAVIYNEEKKVKTNIIHPFISANMAVLDPDLTLGLPPFITAFTGFDALTHAIEALASPTATGFTDAYALQTIRMFEKNIVEAVNNGSNIKARMEMLQASTMGITAFSFALNAIPVHNLAHAYGALYRIPHGLANAVFLPHVIEMIPALYLPKIDQLAQALNVDIRDKSPQNLLEEVVQKIRDLQEEVGLPKDFSKYNIPDDSLPTTIAAVQSDPAAMNFPLPAELIEAIGKRVDKLQTSSTS</sequence>
<dbReference type="SUPFAM" id="SSF56796">
    <property type="entry name" value="Dehydroquinate synthase-like"/>
    <property type="match status" value="1"/>
</dbReference>
<dbReference type="CDD" id="cd14863">
    <property type="entry name" value="Fe-ADH-like"/>
    <property type="match status" value="1"/>
</dbReference>
<dbReference type="Gene3D" id="1.20.1090.10">
    <property type="entry name" value="Dehydroquinate synthase-like - alpha domain"/>
    <property type="match status" value="1"/>
</dbReference>
<keyword evidence="1" id="KW-0560">Oxidoreductase</keyword>
<dbReference type="Gene3D" id="3.40.50.1970">
    <property type="match status" value="1"/>
</dbReference>
<evidence type="ECO:0000313" key="4">
    <source>
        <dbReference type="EMBL" id="MDN3427108.1"/>
    </source>
</evidence>
<dbReference type="InterPro" id="IPR018211">
    <property type="entry name" value="ADH_Fe_CS"/>
</dbReference>
<dbReference type="InterPro" id="IPR056798">
    <property type="entry name" value="ADH_Fe_C"/>
</dbReference>
<dbReference type="InterPro" id="IPR001670">
    <property type="entry name" value="ADH_Fe/GldA"/>
</dbReference>
<dbReference type="InterPro" id="IPR039697">
    <property type="entry name" value="Alcohol_dehydrogenase_Fe"/>
</dbReference>
<protein>
    <submittedName>
        <fullName evidence="4">Iron-containing alcohol dehydrogenase</fullName>
    </submittedName>
</protein>
<dbReference type="PROSITE" id="PS00913">
    <property type="entry name" value="ADH_IRON_1"/>
    <property type="match status" value="1"/>
</dbReference>
<proteinExistence type="predicted"/>
<gene>
    <name evidence="4" type="ORF">QMA01_07350</name>
</gene>
<dbReference type="Pfam" id="PF25137">
    <property type="entry name" value="ADH_Fe_C"/>
    <property type="match status" value="1"/>
</dbReference>
<dbReference type="RefSeq" id="WP_290214626.1">
    <property type="nucleotide sequence ID" value="NZ_JASDCQ010000001.1"/>
</dbReference>
<organism evidence="4 5">
    <name type="scientific">Planococcus notacanthi</name>
    <dbReference type="NCBI Taxonomy" id="3035188"/>
    <lineage>
        <taxon>Bacteria</taxon>
        <taxon>Bacillati</taxon>
        <taxon>Bacillota</taxon>
        <taxon>Bacilli</taxon>
        <taxon>Bacillales</taxon>
        <taxon>Caryophanaceae</taxon>
        <taxon>Planococcus</taxon>
    </lineage>
</organism>
<dbReference type="Proteomes" id="UP001225873">
    <property type="component" value="Unassembled WGS sequence"/>
</dbReference>
<evidence type="ECO:0000259" key="2">
    <source>
        <dbReference type="Pfam" id="PF00465"/>
    </source>
</evidence>
<dbReference type="PANTHER" id="PTHR11496:SF83">
    <property type="entry name" value="HYDROXYACID-OXOACID TRANSHYDROGENASE, MITOCHONDRIAL"/>
    <property type="match status" value="1"/>
</dbReference>
<reference evidence="4 5" key="1">
    <citation type="submission" date="2023-03" db="EMBL/GenBank/DDBJ databases">
        <authorList>
            <person name="Uniacke-Lowe S."/>
            <person name="Ross P."/>
            <person name="Hill C."/>
        </authorList>
    </citation>
    <scope>NUCLEOTIDE SEQUENCE [LARGE SCALE GENOMIC DNA]</scope>
    <source>
        <strain evidence="4 5">APC 4016</strain>
    </source>
</reference>
<dbReference type="Pfam" id="PF00465">
    <property type="entry name" value="Fe-ADH"/>
    <property type="match status" value="1"/>
</dbReference>
<feature type="domain" description="Alcohol dehydrogenase iron-type/glycerol dehydrogenase GldA" evidence="2">
    <location>
        <begin position="12"/>
        <end position="192"/>
    </location>
</feature>
<dbReference type="EMBL" id="JASDCQ010000001">
    <property type="protein sequence ID" value="MDN3427108.1"/>
    <property type="molecule type" value="Genomic_DNA"/>
</dbReference>
<dbReference type="PANTHER" id="PTHR11496">
    <property type="entry name" value="ALCOHOL DEHYDROGENASE"/>
    <property type="match status" value="1"/>
</dbReference>
<evidence type="ECO:0000256" key="1">
    <source>
        <dbReference type="ARBA" id="ARBA00023002"/>
    </source>
</evidence>
<keyword evidence="5" id="KW-1185">Reference proteome</keyword>
<comment type="caution">
    <text evidence="4">The sequence shown here is derived from an EMBL/GenBank/DDBJ whole genome shotgun (WGS) entry which is preliminary data.</text>
</comment>
<feature type="domain" description="Fe-containing alcohol dehydrogenase-like C-terminal" evidence="3">
    <location>
        <begin position="203"/>
        <end position="377"/>
    </location>
</feature>
<accession>A0ABT7ZJM8</accession>
<evidence type="ECO:0000259" key="3">
    <source>
        <dbReference type="Pfam" id="PF25137"/>
    </source>
</evidence>